<dbReference type="NCBIfam" id="TIGR00444">
    <property type="entry name" value="mazG"/>
    <property type="match status" value="1"/>
</dbReference>
<dbReference type="InterPro" id="IPR011551">
    <property type="entry name" value="NTP_PyrPHydrolase_MazG"/>
</dbReference>
<dbReference type="AlphaFoldDB" id="A0A846MH25"/>
<keyword evidence="2" id="KW-0378">Hydrolase</keyword>
<dbReference type="EMBL" id="JAASQR010000002">
    <property type="protein sequence ID" value="NIJ16586.1"/>
    <property type="molecule type" value="Genomic_DNA"/>
</dbReference>
<feature type="domain" description="NTP pyrophosphohydrolase MazG-like" evidence="1">
    <location>
        <begin position="17"/>
        <end position="90"/>
    </location>
</feature>
<dbReference type="GO" id="GO:0046076">
    <property type="term" value="P:dTTP catabolic process"/>
    <property type="evidence" value="ECO:0007669"/>
    <property type="project" value="TreeGrafter"/>
</dbReference>
<dbReference type="NCBIfam" id="NF007113">
    <property type="entry name" value="PRK09562.1"/>
    <property type="match status" value="1"/>
</dbReference>
<dbReference type="FunFam" id="1.10.287.1080:FF:000001">
    <property type="entry name" value="Nucleoside triphosphate pyrophosphohydrolase"/>
    <property type="match status" value="1"/>
</dbReference>
<feature type="domain" description="NTP pyrophosphohydrolase MazG-like" evidence="1">
    <location>
        <begin position="156"/>
        <end position="210"/>
    </location>
</feature>
<dbReference type="Gene3D" id="1.10.287.1080">
    <property type="entry name" value="MazG-like"/>
    <property type="match status" value="2"/>
</dbReference>
<dbReference type="InterPro" id="IPR004518">
    <property type="entry name" value="MazG-like_dom"/>
</dbReference>
<protein>
    <submittedName>
        <fullName evidence="2">ATP diphosphatase</fullName>
        <ecNumber evidence="2">3.6.1.8</ecNumber>
    </submittedName>
</protein>
<organism evidence="2 3">
    <name type="scientific">Sphingobium vermicomposti</name>
    <dbReference type="NCBI Taxonomy" id="529005"/>
    <lineage>
        <taxon>Bacteria</taxon>
        <taxon>Pseudomonadati</taxon>
        <taxon>Pseudomonadota</taxon>
        <taxon>Alphaproteobacteria</taxon>
        <taxon>Sphingomonadales</taxon>
        <taxon>Sphingomonadaceae</taxon>
        <taxon>Sphingobium</taxon>
    </lineage>
</organism>
<comment type="caution">
    <text evidence="2">The sequence shown here is derived from an EMBL/GenBank/DDBJ whole genome shotgun (WGS) entry which is preliminary data.</text>
</comment>
<dbReference type="PANTHER" id="PTHR30522">
    <property type="entry name" value="NUCLEOSIDE TRIPHOSPHATE PYROPHOSPHOHYDROLASE"/>
    <property type="match status" value="1"/>
</dbReference>
<dbReference type="GO" id="GO:0006950">
    <property type="term" value="P:response to stress"/>
    <property type="evidence" value="ECO:0007669"/>
    <property type="project" value="UniProtKB-ARBA"/>
</dbReference>
<dbReference type="Pfam" id="PF03819">
    <property type="entry name" value="MazG"/>
    <property type="match status" value="2"/>
</dbReference>
<sequence>MARLRDPETGCRWDIDQNFASIAPYTIEEAYEVADAIERNDMAALRDELGDLLLQVVFHSRIAEQAGHFRLQDVIEGITEKMIRRHPHIFGEGTDRENGHRRWEDIKAAERAGKDDDSSAVAGVAKALPALLRAEKIQKRAARTGFDWPDMDGVVAKVEEELQEVRDATTPDEHQEEIGDLLFSVVNLARHLKIDAEVALRAATAKFESRFRTMESMAGDDFSGLTLDSKEALWKQAKRQGAL</sequence>
<name>A0A846MH25_9SPHN</name>
<dbReference type="Proteomes" id="UP000576821">
    <property type="component" value="Unassembled WGS sequence"/>
</dbReference>
<accession>A0A846MH25</accession>
<dbReference type="GO" id="GO:0046061">
    <property type="term" value="P:dATP catabolic process"/>
    <property type="evidence" value="ECO:0007669"/>
    <property type="project" value="TreeGrafter"/>
</dbReference>
<dbReference type="CDD" id="cd11529">
    <property type="entry name" value="NTP-PPase_MazG_Cterm"/>
    <property type="match status" value="1"/>
</dbReference>
<dbReference type="InterPro" id="IPR048015">
    <property type="entry name" value="NTP-PPase_MazG-like_N"/>
</dbReference>
<dbReference type="GO" id="GO:0046081">
    <property type="term" value="P:dUTP catabolic process"/>
    <property type="evidence" value="ECO:0007669"/>
    <property type="project" value="TreeGrafter"/>
</dbReference>
<dbReference type="EC" id="3.6.1.8" evidence="2"/>
<dbReference type="GO" id="GO:0006203">
    <property type="term" value="P:dGTP catabolic process"/>
    <property type="evidence" value="ECO:0007669"/>
    <property type="project" value="TreeGrafter"/>
</dbReference>
<dbReference type="GO" id="GO:0046047">
    <property type="term" value="P:TTP catabolic process"/>
    <property type="evidence" value="ECO:0007669"/>
    <property type="project" value="TreeGrafter"/>
</dbReference>
<dbReference type="InterPro" id="IPR048011">
    <property type="entry name" value="NTP-PPase_MazG-like_C"/>
</dbReference>
<evidence type="ECO:0000313" key="3">
    <source>
        <dbReference type="Proteomes" id="UP000576821"/>
    </source>
</evidence>
<proteinExistence type="predicted"/>
<dbReference type="PANTHER" id="PTHR30522:SF0">
    <property type="entry name" value="NUCLEOSIDE TRIPHOSPHATE PYROPHOSPHOHYDROLASE"/>
    <property type="match status" value="1"/>
</dbReference>
<dbReference type="SUPFAM" id="SSF101386">
    <property type="entry name" value="all-alpha NTP pyrophosphatases"/>
    <property type="match status" value="2"/>
</dbReference>
<dbReference type="CDD" id="cd11528">
    <property type="entry name" value="NTP-PPase_MazG_Nterm"/>
    <property type="match status" value="1"/>
</dbReference>
<evidence type="ECO:0000313" key="2">
    <source>
        <dbReference type="EMBL" id="NIJ16586.1"/>
    </source>
</evidence>
<dbReference type="GO" id="GO:0047693">
    <property type="term" value="F:ATP diphosphatase activity"/>
    <property type="evidence" value="ECO:0007669"/>
    <property type="project" value="UniProtKB-EC"/>
</dbReference>
<reference evidence="2 3" key="1">
    <citation type="submission" date="2020-03" db="EMBL/GenBank/DDBJ databases">
        <title>Genomic Encyclopedia of Type Strains, Phase IV (KMG-IV): sequencing the most valuable type-strain genomes for metagenomic binning, comparative biology and taxonomic classification.</title>
        <authorList>
            <person name="Goeker M."/>
        </authorList>
    </citation>
    <scope>NUCLEOTIDE SEQUENCE [LARGE SCALE GENOMIC DNA]</scope>
    <source>
        <strain evidence="2 3">DSM 21299</strain>
    </source>
</reference>
<evidence type="ECO:0000259" key="1">
    <source>
        <dbReference type="Pfam" id="PF03819"/>
    </source>
</evidence>
<gene>
    <name evidence="2" type="ORF">FHS54_001552</name>
</gene>
<keyword evidence="3" id="KW-1185">Reference proteome</keyword>
<dbReference type="GO" id="GO:0046052">
    <property type="term" value="P:UTP catabolic process"/>
    <property type="evidence" value="ECO:0007669"/>
    <property type="project" value="TreeGrafter"/>
</dbReference>